<dbReference type="PANTHER" id="PTHR12710">
    <property type="entry name" value="NUCLEAR PROTEIN LOCALIZATION 4"/>
    <property type="match status" value="1"/>
</dbReference>
<dbReference type="Proteomes" id="UP000030693">
    <property type="component" value="Unassembled WGS sequence"/>
</dbReference>
<evidence type="ECO:0000259" key="3">
    <source>
        <dbReference type="Pfam" id="PF05021"/>
    </source>
</evidence>
<protein>
    <recommendedName>
        <fullName evidence="6">Nuclear pore localisation protein NPL4 C-terminal domain-containing protein</fullName>
    </recommendedName>
</protein>
<dbReference type="GO" id="GO:0005634">
    <property type="term" value="C:nucleus"/>
    <property type="evidence" value="ECO:0007669"/>
    <property type="project" value="TreeGrafter"/>
</dbReference>
<feature type="domain" description="NPL4 zinc-binding putative" evidence="2">
    <location>
        <begin position="139"/>
        <end position="241"/>
    </location>
</feature>
<dbReference type="eggNOG" id="KOG2834">
    <property type="taxonomic scope" value="Eukaryota"/>
</dbReference>
<reference evidence="4" key="1">
    <citation type="submission" date="2013-04" db="EMBL/GenBank/DDBJ databases">
        <title>The Genome Sequence of Fonticula alba ATCC 38817.</title>
        <authorList>
            <consortium name="The Broad Institute Genomics Platform"/>
            <person name="Russ C."/>
            <person name="Cuomo C."/>
            <person name="Burger G."/>
            <person name="Gray M.W."/>
            <person name="Holland P.W.H."/>
            <person name="King N."/>
            <person name="Lang F.B.F."/>
            <person name="Roger A.J."/>
            <person name="Ruiz-Trillo I."/>
            <person name="Brown M."/>
            <person name="Walker B."/>
            <person name="Young S."/>
            <person name="Zeng Q."/>
            <person name="Gargeya S."/>
            <person name="Fitzgerald M."/>
            <person name="Haas B."/>
            <person name="Abouelleil A."/>
            <person name="Allen A.W."/>
            <person name="Alvarado L."/>
            <person name="Arachchi H.M."/>
            <person name="Berlin A.M."/>
            <person name="Chapman S.B."/>
            <person name="Gainer-Dewar J."/>
            <person name="Goldberg J."/>
            <person name="Griggs A."/>
            <person name="Gujja S."/>
            <person name="Hansen M."/>
            <person name="Howarth C."/>
            <person name="Imamovic A."/>
            <person name="Ireland A."/>
            <person name="Larimer J."/>
            <person name="McCowan C."/>
            <person name="Murphy C."/>
            <person name="Pearson M."/>
            <person name="Poon T.W."/>
            <person name="Priest M."/>
            <person name="Roberts A."/>
            <person name="Saif S."/>
            <person name="Shea T."/>
            <person name="Sisk P."/>
            <person name="Sykes S."/>
            <person name="Wortman J."/>
            <person name="Nusbaum C."/>
            <person name="Birren B."/>
        </authorList>
    </citation>
    <scope>NUCLEOTIDE SEQUENCE [LARGE SCALE GENOMIC DNA]</scope>
    <source>
        <strain evidence="4">ATCC 38817</strain>
    </source>
</reference>
<dbReference type="OrthoDB" id="10251089at2759"/>
<dbReference type="AlphaFoldDB" id="A0A058ZCU8"/>
<sequence length="753" mass="77524">MPNGLTKRVPLAGLEGMTVGEFAAAQLPTADAGAPSPGLALDPAGKTLLPADSGLLSHDLPNGAMLFLVSNTGTTAKRPAAAAANPLDQVLLACQDPLADPLLVPTAAAAAAATPAVVPVRTTPAPDGAGRGPAFLTQSPLEASYRNERGIKHASAHAFVRARMDASRSSALHGKLAVVDDGIAALAEATKAADPAAGPVSVAAMPPAVRLASQEYRHVDHVLFEAPHLVDRFLASWRNSGARRQRFGLLVGRLEPYTGVPLGIQARVCAIYEPEQEDEPGSAAGRGAIRLKAEDFAAEVARLNGILRPLVPAPLNPPADPSTISAAGARLLLEPLCVVGAIWTDLEDDGTGAGRVKPRMHPVKSDRELELEAVAGTDPAAALELLRHRAAPKLLDGSPVTCVEVAAMARMQFALSKHGGGSGSVQMPGAEGGHFGSRFVSVIVHGDRDGNPALEAYMASDQAVALIAATGLVTASSEPTAMYALPEVPGRFVPDLLFSEQDALDDKVTKKASPLFPVELMLVSLTHGFPAPGTRDSSTPGSAMSTSGVSSSAGGSPMSSLSSLGSLSGASSARSSPLMMSSGASSMQSSPLLGGVVDLTVVRPRPVFPDSSPCPFPVENRSPTPVHASAVLRAHFRGHQATAATTGGNDAAHDFHFFVWLRERDFLPDPADPEDADSAAGTELTAWARAAVGLTPEEADLMQALQRRAASDKGVRLSSATSEPAPAGAPILPAIARPVNTTVTWSTLQMISS</sequence>
<evidence type="ECO:0008006" key="6">
    <source>
        <dbReference type="Google" id="ProtNLM"/>
    </source>
</evidence>
<dbReference type="Pfam" id="PF05020">
    <property type="entry name" value="zf-NPL4"/>
    <property type="match status" value="1"/>
</dbReference>
<proteinExistence type="predicted"/>
<feature type="compositionally biased region" description="Low complexity" evidence="1">
    <location>
        <begin position="540"/>
        <end position="589"/>
    </location>
</feature>
<dbReference type="GO" id="GO:0006511">
    <property type="term" value="P:ubiquitin-dependent protein catabolic process"/>
    <property type="evidence" value="ECO:0007669"/>
    <property type="project" value="InterPro"/>
</dbReference>
<name>A0A058ZCU8_FONAL</name>
<feature type="region of interest" description="Disordered" evidence="1">
    <location>
        <begin position="531"/>
        <end position="589"/>
    </location>
</feature>
<evidence type="ECO:0000313" key="4">
    <source>
        <dbReference type="EMBL" id="KCV71262.1"/>
    </source>
</evidence>
<organism evidence="4">
    <name type="scientific">Fonticula alba</name>
    <name type="common">Slime mold</name>
    <dbReference type="NCBI Taxonomy" id="691883"/>
    <lineage>
        <taxon>Eukaryota</taxon>
        <taxon>Rotosphaerida</taxon>
        <taxon>Fonticulaceae</taxon>
        <taxon>Fonticula</taxon>
    </lineage>
</organism>
<dbReference type="GO" id="GO:0043130">
    <property type="term" value="F:ubiquitin binding"/>
    <property type="evidence" value="ECO:0007669"/>
    <property type="project" value="TreeGrafter"/>
</dbReference>
<dbReference type="GO" id="GO:0031625">
    <property type="term" value="F:ubiquitin protein ligase binding"/>
    <property type="evidence" value="ECO:0007669"/>
    <property type="project" value="TreeGrafter"/>
</dbReference>
<dbReference type="EMBL" id="KB932203">
    <property type="protein sequence ID" value="KCV71262.1"/>
    <property type="molecule type" value="Genomic_DNA"/>
</dbReference>
<dbReference type="InterPro" id="IPR007717">
    <property type="entry name" value="NPL4_C"/>
</dbReference>
<evidence type="ECO:0000259" key="2">
    <source>
        <dbReference type="Pfam" id="PF05020"/>
    </source>
</evidence>
<dbReference type="InterPro" id="IPR007716">
    <property type="entry name" value="NPL4_Zn-bd_put"/>
</dbReference>
<dbReference type="InterPro" id="IPR016563">
    <property type="entry name" value="Npl4"/>
</dbReference>
<evidence type="ECO:0000313" key="5">
    <source>
        <dbReference type="Proteomes" id="UP000030693"/>
    </source>
</evidence>
<dbReference type="GeneID" id="20526934"/>
<dbReference type="STRING" id="691883.A0A058ZCU8"/>
<feature type="domain" description="Nuclear pore localisation protein NPL4 C-terminal" evidence="3">
    <location>
        <begin position="246"/>
        <end position="280"/>
    </location>
</feature>
<accession>A0A058ZCU8</accession>
<dbReference type="RefSeq" id="XP_009494385.1">
    <property type="nucleotide sequence ID" value="XM_009496110.1"/>
</dbReference>
<gene>
    <name evidence="4" type="ORF">H696_02209</name>
</gene>
<evidence type="ECO:0000256" key="1">
    <source>
        <dbReference type="SAM" id="MobiDB-lite"/>
    </source>
</evidence>
<feature type="domain" description="Nuclear pore localisation protein NPL4 C-terminal" evidence="3">
    <location>
        <begin position="402"/>
        <end position="531"/>
    </location>
</feature>
<dbReference type="Pfam" id="PF05021">
    <property type="entry name" value="NPL4"/>
    <property type="match status" value="2"/>
</dbReference>
<dbReference type="PANTHER" id="PTHR12710:SF0">
    <property type="entry name" value="NUCLEAR PROTEIN LOCALIZATION PROTEIN 4 HOMOLOG"/>
    <property type="match status" value="1"/>
</dbReference>
<keyword evidence="5" id="KW-1185">Reference proteome</keyword>